<sequence length="127" mass="14999">MQQFPPRRLDPISEEITPTDHKVFGYGGTTSSIERLPSRLQRSKRASTDLRQQLEDLTYETSYLRAELQWQRESRQALLRFQDQIFQMFHKMEEALAQVTTALYDCEHRYFRLLGVEHEGSSEGDMI</sequence>
<dbReference type="EMBL" id="BRPB01000064">
    <property type="protein sequence ID" value="GLA52508.1"/>
    <property type="molecule type" value="Genomic_DNA"/>
</dbReference>
<dbReference type="OMA" id="ELQWHKE"/>
<organism evidence="1 3">
    <name type="scientific">Aspergillus niger</name>
    <dbReference type="NCBI Taxonomy" id="5061"/>
    <lineage>
        <taxon>Eukaryota</taxon>
        <taxon>Fungi</taxon>
        <taxon>Dikarya</taxon>
        <taxon>Ascomycota</taxon>
        <taxon>Pezizomycotina</taxon>
        <taxon>Eurotiomycetes</taxon>
        <taxon>Eurotiomycetidae</taxon>
        <taxon>Eurotiales</taxon>
        <taxon>Aspergillaceae</taxon>
        <taxon>Aspergillus</taxon>
        <taxon>Aspergillus subgen. Circumdati</taxon>
    </lineage>
</organism>
<gene>
    <name evidence="1" type="ORF">ABL_07665</name>
    <name evidence="2" type="ORF">AnigIFM63604_009372</name>
</gene>
<name>A0A100IPK5_ASPNG</name>
<proteinExistence type="predicted"/>
<reference evidence="2" key="3">
    <citation type="submission" date="2022-07" db="EMBL/GenBank/DDBJ databases">
        <title>Taxonomy of Aspergillus series Nigri: significant species reduction supported by multi-species coalescent approaches.</title>
        <authorList>
            <person name="Bian C."/>
            <person name="Kusuya Y."/>
            <person name="Sklenar F."/>
            <person name="D'hooge E."/>
            <person name="Yaguchi T."/>
            <person name="Takahashi H."/>
            <person name="Hubka V."/>
        </authorList>
    </citation>
    <scope>NUCLEOTIDE SEQUENCE</scope>
    <source>
        <strain evidence="2">IFM 63604</strain>
    </source>
</reference>
<dbReference type="EMBL" id="BCMY01000014">
    <property type="protein sequence ID" value="GAQ45004.1"/>
    <property type="molecule type" value="Genomic_DNA"/>
</dbReference>
<protein>
    <submittedName>
        <fullName evidence="1">Uncharacterized protein</fullName>
    </submittedName>
</protein>
<evidence type="ECO:0000313" key="1">
    <source>
        <dbReference type="EMBL" id="GAQ45004.1"/>
    </source>
</evidence>
<dbReference type="OrthoDB" id="4206979at2759"/>
<dbReference type="Proteomes" id="UP000068243">
    <property type="component" value="Unassembled WGS sequence"/>
</dbReference>
<dbReference type="Gene3D" id="1.10.287.1060">
    <property type="entry name" value="ESAT-6-like"/>
    <property type="match status" value="1"/>
</dbReference>
<dbReference type="SUPFAM" id="SSF140453">
    <property type="entry name" value="EsxAB dimer-like"/>
    <property type="match status" value="1"/>
</dbReference>
<accession>A0A100IPK5</accession>
<reference evidence="1" key="1">
    <citation type="submission" date="2015-12" db="EMBL/GenBank/DDBJ databases">
        <title>Aspergillus niger An76 genome sequencing.</title>
        <authorList>
            <person name="Wang L.S."/>
            <person name="Gao P.J."/>
            <person name="Liu L."/>
            <person name="Zhang H.Q."/>
            <person name="Cheng Z."/>
            <person name="Gong W.L."/>
        </authorList>
    </citation>
    <scope>NUCLEOTIDE SEQUENCE [LARGE SCALE GENOMIC DNA]</scope>
    <source>
        <strain evidence="1">An76</strain>
    </source>
</reference>
<dbReference type="Proteomes" id="UP001144191">
    <property type="component" value="Unassembled WGS sequence"/>
</dbReference>
<reference evidence="3" key="2">
    <citation type="journal article" date="2016" name="Genome Announc.">
        <title>Draft genome sequence of Aspergillus niger strain An76.</title>
        <authorList>
            <person name="Gong W."/>
            <person name="Cheng Z."/>
            <person name="Zhang H."/>
            <person name="Liu L."/>
            <person name="Gao P."/>
            <person name="Wang L."/>
        </authorList>
    </citation>
    <scope>NUCLEOTIDE SEQUENCE [LARGE SCALE GENOMIC DNA]</scope>
    <source>
        <strain evidence="3">An76</strain>
    </source>
</reference>
<evidence type="ECO:0000313" key="2">
    <source>
        <dbReference type="EMBL" id="GLA52508.1"/>
    </source>
</evidence>
<dbReference type="AlphaFoldDB" id="A0A100IPK5"/>
<comment type="caution">
    <text evidence="1">The sequence shown here is derived from an EMBL/GenBank/DDBJ whole genome shotgun (WGS) entry which is preliminary data.</text>
</comment>
<dbReference type="InterPro" id="IPR036689">
    <property type="entry name" value="ESAT-6-like_sf"/>
</dbReference>
<evidence type="ECO:0000313" key="3">
    <source>
        <dbReference type="Proteomes" id="UP000068243"/>
    </source>
</evidence>